<dbReference type="AlphaFoldDB" id="A0A238IVQ1"/>
<keyword evidence="3" id="KW-1185">Reference proteome</keyword>
<keyword evidence="2" id="KW-0808">Transferase</keyword>
<sequence>MGILLMNDTDEESSHFGCMRVMRSIREALGQRGYGSLPSLLVGTDWKNNAHEKAKIDAAQVLVINGEGTLHHGKRKGLWLLEAGERVRKNGGKVALINALWQQNPKEWAGLASRFDLIYCRDSRSASELSNQSGIDVAWLGDLSMFQSLNIPSQNRKGVTVSCSVNRDVEKRLANFATSTGSSYVPVTPQLKHVSVHTRGLKRTLRKAYVRYIEKRFLAKHPGTRLLKNDIDYLNELCQRELLVTGRFHAVCMAILAGTPFVAIKSNSWKIEALLADIGLNPDRIQSEDALNANLLGKDWSFTERELAAIDASLQLWRADGEIMFDRIADLTN</sequence>
<organism evidence="2 3">
    <name type="scientific">Boseongicola aestuarii</name>
    <dbReference type="NCBI Taxonomy" id="1470561"/>
    <lineage>
        <taxon>Bacteria</taxon>
        <taxon>Pseudomonadati</taxon>
        <taxon>Pseudomonadota</taxon>
        <taxon>Alphaproteobacteria</taxon>
        <taxon>Rhodobacterales</taxon>
        <taxon>Paracoccaceae</taxon>
        <taxon>Boseongicola</taxon>
    </lineage>
</organism>
<reference evidence="2 3" key="1">
    <citation type="submission" date="2017-05" db="EMBL/GenBank/DDBJ databases">
        <authorList>
            <person name="Song R."/>
            <person name="Chenine A.L."/>
            <person name="Ruprecht R.M."/>
        </authorList>
    </citation>
    <scope>NUCLEOTIDE SEQUENCE [LARGE SCALE GENOMIC DNA]</scope>
    <source>
        <strain evidence="2 3">CECT 8489</strain>
    </source>
</reference>
<dbReference type="InterPro" id="IPR007345">
    <property type="entry name" value="Polysacch_pyruvyl_Trfase"/>
</dbReference>
<dbReference type="OrthoDB" id="1123495at2"/>
<proteinExistence type="predicted"/>
<protein>
    <submittedName>
        <fullName evidence="2">Polysaccharide pyruvyl transferase</fullName>
    </submittedName>
</protein>
<dbReference type="Proteomes" id="UP000201838">
    <property type="component" value="Unassembled WGS sequence"/>
</dbReference>
<evidence type="ECO:0000259" key="1">
    <source>
        <dbReference type="Pfam" id="PF04230"/>
    </source>
</evidence>
<gene>
    <name evidence="2" type="ORF">BOA8489_00574</name>
</gene>
<dbReference type="Pfam" id="PF04230">
    <property type="entry name" value="PS_pyruv_trans"/>
    <property type="match status" value="1"/>
</dbReference>
<dbReference type="PANTHER" id="PTHR36836:SF1">
    <property type="entry name" value="COLANIC ACID BIOSYNTHESIS PROTEIN WCAK"/>
    <property type="match status" value="1"/>
</dbReference>
<dbReference type="RefSeq" id="WP_093972420.1">
    <property type="nucleotide sequence ID" value="NZ_FXXQ01000001.1"/>
</dbReference>
<dbReference type="PANTHER" id="PTHR36836">
    <property type="entry name" value="COLANIC ACID BIOSYNTHESIS PROTEIN WCAK"/>
    <property type="match status" value="1"/>
</dbReference>
<dbReference type="GO" id="GO:0016740">
    <property type="term" value="F:transferase activity"/>
    <property type="evidence" value="ECO:0007669"/>
    <property type="project" value="UniProtKB-KW"/>
</dbReference>
<feature type="domain" description="Polysaccharide pyruvyl transferase" evidence="1">
    <location>
        <begin position="55"/>
        <end position="266"/>
    </location>
</feature>
<name>A0A238IVQ1_9RHOB</name>
<evidence type="ECO:0000313" key="2">
    <source>
        <dbReference type="EMBL" id="SMX22477.1"/>
    </source>
</evidence>
<evidence type="ECO:0000313" key="3">
    <source>
        <dbReference type="Proteomes" id="UP000201838"/>
    </source>
</evidence>
<accession>A0A238IVQ1</accession>
<dbReference type="EMBL" id="FXXQ01000001">
    <property type="protein sequence ID" value="SMX22477.1"/>
    <property type="molecule type" value="Genomic_DNA"/>
</dbReference>